<evidence type="ECO:0000313" key="4">
    <source>
        <dbReference type="Proteomes" id="UP001642409"/>
    </source>
</evidence>
<proteinExistence type="predicted"/>
<name>A0AA86PDK9_9EUKA</name>
<evidence type="ECO:0000313" key="2">
    <source>
        <dbReference type="EMBL" id="CAI9935841.1"/>
    </source>
</evidence>
<keyword evidence="1" id="KW-0472">Membrane</keyword>
<dbReference type="EMBL" id="CATOUU010000627">
    <property type="protein sequence ID" value="CAI9935841.1"/>
    <property type="molecule type" value="Genomic_DNA"/>
</dbReference>
<organism evidence="2">
    <name type="scientific">Hexamita inflata</name>
    <dbReference type="NCBI Taxonomy" id="28002"/>
    <lineage>
        <taxon>Eukaryota</taxon>
        <taxon>Metamonada</taxon>
        <taxon>Diplomonadida</taxon>
        <taxon>Hexamitidae</taxon>
        <taxon>Hexamitinae</taxon>
        <taxon>Hexamita</taxon>
    </lineage>
</organism>
<reference evidence="2" key="1">
    <citation type="submission" date="2023-06" db="EMBL/GenBank/DDBJ databases">
        <authorList>
            <person name="Kurt Z."/>
        </authorList>
    </citation>
    <scope>NUCLEOTIDE SEQUENCE</scope>
</reference>
<reference evidence="3 4" key="2">
    <citation type="submission" date="2024-07" db="EMBL/GenBank/DDBJ databases">
        <authorList>
            <person name="Akdeniz Z."/>
        </authorList>
    </citation>
    <scope>NUCLEOTIDE SEQUENCE [LARGE SCALE GENOMIC DNA]</scope>
</reference>
<accession>A0AA86PDK9</accession>
<protein>
    <submittedName>
        <fullName evidence="3">Hypothetical_protein</fullName>
    </submittedName>
</protein>
<evidence type="ECO:0000313" key="3">
    <source>
        <dbReference type="EMBL" id="CAL6035698.1"/>
    </source>
</evidence>
<keyword evidence="1" id="KW-1133">Transmembrane helix</keyword>
<keyword evidence="1" id="KW-0812">Transmembrane</keyword>
<keyword evidence="4" id="KW-1185">Reference proteome</keyword>
<dbReference type="Proteomes" id="UP001642409">
    <property type="component" value="Unassembled WGS sequence"/>
</dbReference>
<comment type="caution">
    <text evidence="2">The sequence shown here is derived from an EMBL/GenBank/DDBJ whole genome shotgun (WGS) entry which is preliminary data.</text>
</comment>
<dbReference type="AlphaFoldDB" id="A0AA86PDK9"/>
<gene>
    <name evidence="2" type="ORF">HINF_LOCUS23486</name>
    <name evidence="3" type="ORF">HINF_LOCUS36052</name>
</gene>
<evidence type="ECO:0000256" key="1">
    <source>
        <dbReference type="SAM" id="Phobius"/>
    </source>
</evidence>
<feature type="transmembrane region" description="Helical" evidence="1">
    <location>
        <begin position="44"/>
        <end position="77"/>
    </location>
</feature>
<dbReference type="EMBL" id="CAXDID020000132">
    <property type="protein sequence ID" value="CAL6035698.1"/>
    <property type="molecule type" value="Genomic_DNA"/>
</dbReference>
<sequence>MSFKFFRCFFQVLFIAQAFSKWSASLNHLFNVVLNNFFNFFQLFFQLFVHFLLFFVEFVQFVFQIELLILFELLNLFFKNQIRNVIRVKAIGDQNQLKRSVYLLIHFKGTTAVQSRGVKYFIYIFQYLSGLKRREADCFRDKASAV</sequence>